<feature type="compositionally biased region" description="Basic and acidic residues" evidence="1">
    <location>
        <begin position="84"/>
        <end position="98"/>
    </location>
</feature>
<dbReference type="EMBL" id="JAYWIO010000004">
    <property type="protein sequence ID" value="KAK7266999.1"/>
    <property type="molecule type" value="Genomic_DNA"/>
</dbReference>
<dbReference type="PANTHER" id="PTHR35468">
    <property type="entry name" value="MYOSIN-LIKE PROTEIN"/>
    <property type="match status" value="1"/>
</dbReference>
<dbReference type="PANTHER" id="PTHR35468:SF1">
    <property type="entry name" value="MYOSIN-LIKE PROTEIN"/>
    <property type="match status" value="1"/>
</dbReference>
<proteinExistence type="predicted"/>
<accession>A0AAN9EZW8</accession>
<protein>
    <submittedName>
        <fullName evidence="2">Uncharacterized protein</fullName>
    </submittedName>
</protein>
<reference evidence="2 3" key="1">
    <citation type="submission" date="2024-01" db="EMBL/GenBank/DDBJ databases">
        <title>The genomes of 5 underutilized Papilionoideae crops provide insights into root nodulation and disease resistanc.</title>
        <authorList>
            <person name="Yuan L."/>
        </authorList>
    </citation>
    <scope>NUCLEOTIDE SEQUENCE [LARGE SCALE GENOMIC DNA]</scope>
    <source>
        <strain evidence="2">ZHUSHIDOU_FW_LH</strain>
        <tissue evidence="2">Leaf</tissue>
    </source>
</reference>
<dbReference type="Gene3D" id="1.20.5.190">
    <property type="match status" value="1"/>
</dbReference>
<evidence type="ECO:0000256" key="1">
    <source>
        <dbReference type="SAM" id="MobiDB-lite"/>
    </source>
</evidence>
<gene>
    <name evidence="2" type="ORF">RIF29_19661</name>
</gene>
<feature type="region of interest" description="Disordered" evidence="1">
    <location>
        <begin position="76"/>
        <end position="98"/>
    </location>
</feature>
<comment type="caution">
    <text evidence="2">The sequence shown here is derived from an EMBL/GenBank/DDBJ whole genome shotgun (WGS) entry which is preliminary data.</text>
</comment>
<dbReference type="PROSITE" id="PS50096">
    <property type="entry name" value="IQ"/>
    <property type="match status" value="1"/>
</dbReference>
<evidence type="ECO:0000313" key="2">
    <source>
        <dbReference type="EMBL" id="KAK7266999.1"/>
    </source>
</evidence>
<evidence type="ECO:0000313" key="3">
    <source>
        <dbReference type="Proteomes" id="UP001372338"/>
    </source>
</evidence>
<keyword evidence="3" id="KW-1185">Reference proteome</keyword>
<sequence>MAELDSRRAEILANAARIIQRQIRTHIARKEFIELRQAAILLQSNLSEAEGRIKVCEGMNIDMVLDEEIHKLTEKLQRLQKRSGSKDSKATRNNRNFDKQVSVLQRQLEKIGG</sequence>
<dbReference type="Proteomes" id="UP001372338">
    <property type="component" value="Unassembled WGS sequence"/>
</dbReference>
<name>A0AAN9EZW8_CROPI</name>
<organism evidence="2 3">
    <name type="scientific">Crotalaria pallida</name>
    <name type="common">Smooth rattlebox</name>
    <name type="synonym">Crotalaria striata</name>
    <dbReference type="NCBI Taxonomy" id="3830"/>
    <lineage>
        <taxon>Eukaryota</taxon>
        <taxon>Viridiplantae</taxon>
        <taxon>Streptophyta</taxon>
        <taxon>Embryophyta</taxon>
        <taxon>Tracheophyta</taxon>
        <taxon>Spermatophyta</taxon>
        <taxon>Magnoliopsida</taxon>
        <taxon>eudicotyledons</taxon>
        <taxon>Gunneridae</taxon>
        <taxon>Pentapetalae</taxon>
        <taxon>rosids</taxon>
        <taxon>fabids</taxon>
        <taxon>Fabales</taxon>
        <taxon>Fabaceae</taxon>
        <taxon>Papilionoideae</taxon>
        <taxon>50 kb inversion clade</taxon>
        <taxon>genistoids sensu lato</taxon>
        <taxon>core genistoids</taxon>
        <taxon>Crotalarieae</taxon>
        <taxon>Crotalaria</taxon>
    </lineage>
</organism>
<dbReference type="AlphaFoldDB" id="A0AAN9EZW8"/>